<name>A0A1H8URZ6_9RHOB</name>
<keyword evidence="6" id="KW-1185">Reference proteome</keyword>
<keyword evidence="4" id="KW-0865">Zymogen</keyword>
<proteinExistence type="inferred from homology"/>
<organism evidence="5 6">
    <name type="scientific">Salinihabitans flavidus</name>
    <dbReference type="NCBI Taxonomy" id="569882"/>
    <lineage>
        <taxon>Bacteria</taxon>
        <taxon>Pseudomonadati</taxon>
        <taxon>Pseudomonadota</taxon>
        <taxon>Alphaproteobacteria</taxon>
        <taxon>Rhodobacterales</taxon>
        <taxon>Roseobacteraceae</taxon>
        <taxon>Salinihabitans</taxon>
    </lineage>
</organism>
<dbReference type="AlphaFoldDB" id="A0A1H8URZ6"/>
<keyword evidence="2" id="KW-0808">Transferase</keyword>
<evidence type="ECO:0000256" key="4">
    <source>
        <dbReference type="ARBA" id="ARBA00023145"/>
    </source>
</evidence>
<protein>
    <submittedName>
        <fullName evidence="5">Gamma-glutamyltranspeptidase / glutathione hydrolase</fullName>
    </submittedName>
</protein>
<dbReference type="EMBL" id="FODS01000022">
    <property type="protein sequence ID" value="SEP05886.1"/>
    <property type="molecule type" value="Genomic_DNA"/>
</dbReference>
<evidence type="ECO:0000313" key="5">
    <source>
        <dbReference type="EMBL" id="SEP05886.1"/>
    </source>
</evidence>
<dbReference type="Proteomes" id="UP000198893">
    <property type="component" value="Unassembled WGS sequence"/>
</dbReference>
<dbReference type="GO" id="GO:0016740">
    <property type="term" value="F:transferase activity"/>
    <property type="evidence" value="ECO:0007669"/>
    <property type="project" value="UniProtKB-KW"/>
</dbReference>
<dbReference type="InterPro" id="IPR029055">
    <property type="entry name" value="Ntn_hydrolases_N"/>
</dbReference>
<dbReference type="GO" id="GO:0016787">
    <property type="term" value="F:hydrolase activity"/>
    <property type="evidence" value="ECO:0007669"/>
    <property type="project" value="UniProtKB-KW"/>
</dbReference>
<evidence type="ECO:0000256" key="2">
    <source>
        <dbReference type="ARBA" id="ARBA00022679"/>
    </source>
</evidence>
<keyword evidence="3 5" id="KW-0378">Hydrolase</keyword>
<gene>
    <name evidence="5" type="ORF">SAMN04490248_1224</name>
</gene>
<evidence type="ECO:0000256" key="3">
    <source>
        <dbReference type="ARBA" id="ARBA00022801"/>
    </source>
</evidence>
<accession>A0A1H8URZ6</accession>
<dbReference type="InterPro" id="IPR043137">
    <property type="entry name" value="GGT_ssub_C"/>
</dbReference>
<dbReference type="Gene3D" id="3.60.20.40">
    <property type="match status" value="1"/>
</dbReference>
<comment type="similarity">
    <text evidence="1">Belongs to the gamma-glutamyltransferase family.</text>
</comment>
<dbReference type="PRINTS" id="PR01210">
    <property type="entry name" value="GGTRANSPTASE"/>
</dbReference>
<dbReference type="PANTHER" id="PTHR43199:SF1">
    <property type="entry name" value="GLUTATHIONE HYDROLASE PROENZYME"/>
    <property type="match status" value="1"/>
</dbReference>
<sequence length="527" mass="55042">MTSDMINNSCAPDKGIVAAGSPFAAAAGAEVLKRGGNAADAAVATTLALAVADPANCSFFGRCQILWRGPDGEVHAIDGASATPAGVAPLSDPDDVREGFACAAIPGLPQALARLQAEHGRLTLSDVVAPAVRLAEKGFAPPAHLGAVWRQRLGELAAAGQAEDYVARGAQGPTAPALFRHPRLAALLHAFGAQGPSVITGSVAARRLAQGVCQRGGYWSAADLADSEARDGEVIRGRFRDCEVITLGRQGWGHSLIEMLSILDAFPRLGRVLTADEVRLLVLIVRTCFNDRPQLLGSLEPKPDGIPLEILISPGFIDSRVAAVRAEMARRPEAGVWPFVSAQRSDAREDQDTTHLSVIDGDGATVAMTGSIGPHFGMRVADPIHGVLMAKSYTMETKPVPGARDVTEMCPTIITRNGRLLMSLGAAGSERIPGAILQVIANVVDRGLSLREAVKFARVNLKDDVPRLDVHAGDGVIAGLKHHGILPEMNRGGHTNHLGIVQVAGISASGRFSGAADSSWDGAAIFA</sequence>
<evidence type="ECO:0000256" key="1">
    <source>
        <dbReference type="ARBA" id="ARBA00009381"/>
    </source>
</evidence>
<dbReference type="InterPro" id="IPR051792">
    <property type="entry name" value="GGT_bact"/>
</dbReference>
<reference evidence="5 6" key="1">
    <citation type="submission" date="2016-10" db="EMBL/GenBank/DDBJ databases">
        <authorList>
            <person name="de Groot N.N."/>
        </authorList>
    </citation>
    <scope>NUCLEOTIDE SEQUENCE [LARGE SCALE GENOMIC DNA]</scope>
    <source>
        <strain evidence="5 6">DSM 27842</strain>
    </source>
</reference>
<dbReference type="Pfam" id="PF01019">
    <property type="entry name" value="G_glu_transpept"/>
    <property type="match status" value="1"/>
</dbReference>
<evidence type="ECO:0000313" key="6">
    <source>
        <dbReference type="Proteomes" id="UP000198893"/>
    </source>
</evidence>
<dbReference type="SUPFAM" id="SSF56235">
    <property type="entry name" value="N-terminal nucleophile aminohydrolases (Ntn hydrolases)"/>
    <property type="match status" value="1"/>
</dbReference>
<dbReference type="PANTHER" id="PTHR43199">
    <property type="entry name" value="GLUTATHIONE HYDROLASE"/>
    <property type="match status" value="1"/>
</dbReference>
<dbReference type="STRING" id="569882.SAMN04490248_1224"/>